<evidence type="ECO:0000313" key="3">
    <source>
        <dbReference type="EMBL" id="MBL0747716.1"/>
    </source>
</evidence>
<sequence>MTAQGVSRVLAVLVVAAAAVLGWMVRGADDSAGLTTTSAESSSSTVASARTKAAALDVAGEATTLAYSYSWKSLGEDRAAARALMTRDMQRRYDRTMAGVGTASRTDHTVVSAEVVESALVTATSSYARVLLFVNQTTDGDSLDDPLLDLDRVLVTLVRDGDEWRLDDLDAL</sequence>
<evidence type="ECO:0008006" key="5">
    <source>
        <dbReference type="Google" id="ProtNLM"/>
    </source>
</evidence>
<evidence type="ECO:0000256" key="1">
    <source>
        <dbReference type="ARBA" id="ARBA00004370"/>
    </source>
</evidence>
<dbReference type="Proteomes" id="UP000636918">
    <property type="component" value="Unassembled WGS sequence"/>
</dbReference>
<keyword evidence="2" id="KW-0472">Membrane</keyword>
<reference evidence="3 4" key="1">
    <citation type="submission" date="2021-01" db="EMBL/GenBank/DDBJ databases">
        <title>Genome seq and assembly of Nocardiodes sp. G10.</title>
        <authorList>
            <person name="Chhetri G."/>
        </authorList>
    </citation>
    <scope>NUCLEOTIDE SEQUENCE [LARGE SCALE GENOMIC DNA]</scope>
    <source>
        <strain evidence="3 4">G10</strain>
    </source>
</reference>
<evidence type="ECO:0000256" key="2">
    <source>
        <dbReference type="ARBA" id="ARBA00023136"/>
    </source>
</evidence>
<dbReference type="RefSeq" id="WP_201935553.1">
    <property type="nucleotide sequence ID" value="NZ_JAERSG010000002.1"/>
</dbReference>
<name>A0ABS1L7P4_9ACTN</name>
<protein>
    <recommendedName>
        <fullName evidence="5">Mce-associated membrane protein</fullName>
    </recommendedName>
</protein>
<dbReference type="PANTHER" id="PTHR37042:SF4">
    <property type="entry name" value="OUTER MEMBRANE PROTEIN RV1973"/>
    <property type="match status" value="1"/>
</dbReference>
<comment type="caution">
    <text evidence="3">The sequence shown here is derived from an EMBL/GenBank/DDBJ whole genome shotgun (WGS) entry which is preliminary data.</text>
</comment>
<keyword evidence="4" id="KW-1185">Reference proteome</keyword>
<dbReference type="EMBL" id="JAERSG010000002">
    <property type="protein sequence ID" value="MBL0747716.1"/>
    <property type="molecule type" value="Genomic_DNA"/>
</dbReference>
<comment type="subcellular location">
    <subcellularLocation>
        <location evidence="1">Membrane</location>
    </subcellularLocation>
</comment>
<proteinExistence type="predicted"/>
<organism evidence="3 4">
    <name type="scientific">Nocardioides baculatus</name>
    <dbReference type="NCBI Taxonomy" id="2801337"/>
    <lineage>
        <taxon>Bacteria</taxon>
        <taxon>Bacillati</taxon>
        <taxon>Actinomycetota</taxon>
        <taxon>Actinomycetes</taxon>
        <taxon>Propionibacteriales</taxon>
        <taxon>Nocardioidaceae</taxon>
        <taxon>Nocardioides</taxon>
    </lineage>
</organism>
<gene>
    <name evidence="3" type="ORF">JI751_08850</name>
</gene>
<accession>A0ABS1L7P4</accession>
<dbReference type="PANTHER" id="PTHR37042">
    <property type="entry name" value="OUTER MEMBRANE PROTEIN RV1973"/>
    <property type="match status" value="1"/>
</dbReference>
<evidence type="ECO:0000313" key="4">
    <source>
        <dbReference type="Proteomes" id="UP000636918"/>
    </source>
</evidence>